<proteinExistence type="predicted"/>
<feature type="compositionally biased region" description="Acidic residues" evidence="1">
    <location>
        <begin position="15"/>
        <end position="27"/>
    </location>
</feature>
<evidence type="ECO:0000313" key="3">
    <source>
        <dbReference type="Proteomes" id="UP000799428"/>
    </source>
</evidence>
<protein>
    <submittedName>
        <fullName evidence="2">Uncharacterized protein</fullName>
    </submittedName>
</protein>
<accession>A0A6G1KG71</accession>
<evidence type="ECO:0000256" key="1">
    <source>
        <dbReference type="SAM" id="MobiDB-lite"/>
    </source>
</evidence>
<dbReference type="Proteomes" id="UP000799428">
    <property type="component" value="Unassembled WGS sequence"/>
</dbReference>
<sequence length="73" mass="8443">MRRKGATRKRRREQEEEEEEEEEEEVTDPICIIVETRHTISEEGKRYLIRAPTAAGALQHTAHSSVQSRQPTA</sequence>
<name>A0A6G1KG71_9PLEO</name>
<dbReference type="AlphaFoldDB" id="A0A6G1KG71"/>
<dbReference type="EMBL" id="MU005767">
    <property type="protein sequence ID" value="KAF2711545.1"/>
    <property type="molecule type" value="Genomic_DNA"/>
</dbReference>
<feature type="region of interest" description="Disordered" evidence="1">
    <location>
        <begin position="1"/>
        <end position="27"/>
    </location>
</feature>
<feature type="compositionally biased region" description="Basic residues" evidence="1">
    <location>
        <begin position="1"/>
        <end position="11"/>
    </location>
</feature>
<gene>
    <name evidence="2" type="ORF">K504DRAFT_223446</name>
</gene>
<keyword evidence="3" id="KW-1185">Reference proteome</keyword>
<organism evidence="2 3">
    <name type="scientific">Pleomassaria siparia CBS 279.74</name>
    <dbReference type="NCBI Taxonomy" id="1314801"/>
    <lineage>
        <taxon>Eukaryota</taxon>
        <taxon>Fungi</taxon>
        <taxon>Dikarya</taxon>
        <taxon>Ascomycota</taxon>
        <taxon>Pezizomycotina</taxon>
        <taxon>Dothideomycetes</taxon>
        <taxon>Pleosporomycetidae</taxon>
        <taxon>Pleosporales</taxon>
        <taxon>Pleomassariaceae</taxon>
        <taxon>Pleomassaria</taxon>
    </lineage>
</organism>
<reference evidence="2" key="1">
    <citation type="journal article" date="2020" name="Stud. Mycol.">
        <title>101 Dothideomycetes genomes: a test case for predicting lifestyles and emergence of pathogens.</title>
        <authorList>
            <person name="Haridas S."/>
            <person name="Albert R."/>
            <person name="Binder M."/>
            <person name="Bloem J."/>
            <person name="Labutti K."/>
            <person name="Salamov A."/>
            <person name="Andreopoulos B."/>
            <person name="Baker S."/>
            <person name="Barry K."/>
            <person name="Bills G."/>
            <person name="Bluhm B."/>
            <person name="Cannon C."/>
            <person name="Castanera R."/>
            <person name="Culley D."/>
            <person name="Daum C."/>
            <person name="Ezra D."/>
            <person name="Gonzalez J."/>
            <person name="Henrissat B."/>
            <person name="Kuo A."/>
            <person name="Liang C."/>
            <person name="Lipzen A."/>
            <person name="Lutzoni F."/>
            <person name="Magnuson J."/>
            <person name="Mondo S."/>
            <person name="Nolan M."/>
            <person name="Ohm R."/>
            <person name="Pangilinan J."/>
            <person name="Park H.-J."/>
            <person name="Ramirez L."/>
            <person name="Alfaro M."/>
            <person name="Sun H."/>
            <person name="Tritt A."/>
            <person name="Yoshinaga Y."/>
            <person name="Zwiers L.-H."/>
            <person name="Turgeon B."/>
            <person name="Goodwin S."/>
            <person name="Spatafora J."/>
            <person name="Crous P."/>
            <person name="Grigoriev I."/>
        </authorList>
    </citation>
    <scope>NUCLEOTIDE SEQUENCE</scope>
    <source>
        <strain evidence="2">CBS 279.74</strain>
    </source>
</reference>
<evidence type="ECO:0000313" key="2">
    <source>
        <dbReference type="EMBL" id="KAF2711545.1"/>
    </source>
</evidence>